<keyword evidence="5" id="KW-0560">Oxidoreductase</keyword>
<dbReference type="NCBIfam" id="TIGR03710">
    <property type="entry name" value="OAFO_sf"/>
    <property type="match status" value="1"/>
</dbReference>
<dbReference type="InterPro" id="IPR011896">
    <property type="entry name" value="OFOB"/>
</dbReference>
<name>A0AA35R4Q7_GEOBA</name>
<dbReference type="InterPro" id="IPR011766">
    <property type="entry name" value="TPP_enzyme_TPP-bd"/>
</dbReference>
<feature type="domain" description="Pyruvate flavodoxin/ferredoxin oxidoreductase pyrimidine binding" evidence="8">
    <location>
        <begin position="158"/>
        <end position="368"/>
    </location>
</feature>
<dbReference type="InterPro" id="IPR029061">
    <property type="entry name" value="THDP-binding"/>
</dbReference>
<keyword evidence="11" id="KW-1185">Reference proteome</keyword>
<evidence type="ECO:0000256" key="2">
    <source>
        <dbReference type="ARBA" id="ARBA00022448"/>
    </source>
</evidence>
<dbReference type="SUPFAM" id="SSF52922">
    <property type="entry name" value="TK C-terminal domain-like"/>
    <property type="match status" value="1"/>
</dbReference>
<dbReference type="NCBIfam" id="TIGR02177">
    <property type="entry name" value="PorB_KorB"/>
    <property type="match status" value="1"/>
</dbReference>
<evidence type="ECO:0000256" key="4">
    <source>
        <dbReference type="ARBA" id="ARBA00022982"/>
    </source>
</evidence>
<evidence type="ECO:0000256" key="6">
    <source>
        <dbReference type="ARBA" id="ARBA00023004"/>
    </source>
</evidence>
<keyword evidence="3" id="KW-0004">4Fe-4S</keyword>
<evidence type="ECO:0000256" key="1">
    <source>
        <dbReference type="ARBA" id="ARBA00001966"/>
    </source>
</evidence>
<reference evidence="10" key="1">
    <citation type="submission" date="2023-03" db="EMBL/GenBank/DDBJ databases">
        <authorList>
            <person name="Steffen K."/>
            <person name="Cardenas P."/>
        </authorList>
    </citation>
    <scope>NUCLEOTIDE SEQUENCE</scope>
</reference>
<dbReference type="FunFam" id="3.40.50.970:FF:000022">
    <property type="entry name" value="2-oxoglutarate ferredoxin oxidoreductase alpha subunit"/>
    <property type="match status" value="1"/>
</dbReference>
<evidence type="ECO:0000256" key="5">
    <source>
        <dbReference type="ARBA" id="ARBA00023002"/>
    </source>
</evidence>
<evidence type="ECO:0000256" key="7">
    <source>
        <dbReference type="ARBA" id="ARBA00023014"/>
    </source>
</evidence>
<dbReference type="SUPFAM" id="SSF52518">
    <property type="entry name" value="Thiamin diphosphate-binding fold (THDP-binding)"/>
    <property type="match status" value="2"/>
</dbReference>
<evidence type="ECO:0000313" key="10">
    <source>
        <dbReference type="EMBL" id="CAI8002734.1"/>
    </source>
</evidence>
<keyword evidence="3" id="KW-0479">Metal-binding</keyword>
<dbReference type="PANTHER" id="PTHR48084">
    <property type="entry name" value="2-OXOGLUTARATE OXIDOREDUCTASE SUBUNIT KORB-RELATED"/>
    <property type="match status" value="1"/>
</dbReference>
<feature type="domain" description="Thiamine pyrophosphate enzyme TPP-binding" evidence="9">
    <location>
        <begin position="519"/>
        <end position="666"/>
    </location>
</feature>
<dbReference type="Gene3D" id="3.40.50.970">
    <property type="match status" value="2"/>
</dbReference>
<evidence type="ECO:0000313" key="11">
    <source>
        <dbReference type="Proteomes" id="UP001174909"/>
    </source>
</evidence>
<keyword evidence="4" id="KW-0249">Electron transport</keyword>
<dbReference type="PANTHER" id="PTHR48084:SF4">
    <property type="entry name" value="2-OXOGLUTARATE OXIDOREDUCTASE SUBUNIT KORB"/>
    <property type="match status" value="1"/>
</dbReference>
<dbReference type="Pfam" id="PF02775">
    <property type="entry name" value="TPP_enzyme_C"/>
    <property type="match status" value="1"/>
</dbReference>
<evidence type="ECO:0000259" key="9">
    <source>
        <dbReference type="Pfam" id="PF02775"/>
    </source>
</evidence>
<comment type="cofactor">
    <cofactor evidence="1">
        <name>[4Fe-4S] cluster</name>
        <dbReference type="ChEBI" id="CHEBI:49883"/>
    </cofactor>
</comment>
<dbReference type="InterPro" id="IPR022367">
    <property type="entry name" value="2-oxoacid/accept_OxRdtase_asu"/>
</dbReference>
<keyword evidence="6" id="KW-0408">Iron</keyword>
<organism evidence="10 11">
    <name type="scientific">Geodia barretti</name>
    <name type="common">Barrett's horny sponge</name>
    <dbReference type="NCBI Taxonomy" id="519541"/>
    <lineage>
        <taxon>Eukaryota</taxon>
        <taxon>Metazoa</taxon>
        <taxon>Porifera</taxon>
        <taxon>Demospongiae</taxon>
        <taxon>Heteroscleromorpha</taxon>
        <taxon>Tetractinellida</taxon>
        <taxon>Astrophorina</taxon>
        <taxon>Geodiidae</taxon>
        <taxon>Geodia</taxon>
    </lineage>
</organism>
<dbReference type="InterPro" id="IPR051457">
    <property type="entry name" value="2-oxoacid:Fd_oxidoreductase"/>
</dbReference>
<dbReference type="CDD" id="cd03375">
    <property type="entry name" value="TPP_OGFOR"/>
    <property type="match status" value="1"/>
</dbReference>
<sequence>MGFLLSTQIILPHATSNWLDIIVIPLEDSSLTQFQVFPVELTRLTREALKDTGLTQREIDRCKNFYALGMVCWMYNRPMDYAFQWLKEKFAAKPQYIEANTLALKAGNIYCEVTEQFATSYEIKPAKFAPGKYRNIEGNMATAMGLVAASQKSGLQLVYGSYPITPASTILHELARYRNFGVKTMQMEDEIAAVGVAIGAAFSGALGATGSSGPGIALKAEAINLAMIAELPIVVCNIQRAGPSTGMPTKTEQADLLQMFYGRNGESPLPVIAASRPSDCFETVYEACRIAIKYMTPVIFMSDLYIASGAEPWLIPKVSDLQAIDVGFPTDTNGFEPYLREETTLARPWAIPGTPGLEHRIGGLEKADISGNVSYDPENHEHMVHLRAEKVARIANDIPATEVFGEPSGELLTLSWGGTYGAVRTAVEHKQAESKSVSHVHLRYLNPLPKELGDIMKNFKKTSIAIPGAVPTLTKKDFTSDQDVRWCPGCGDYSILAQTQRILPDLGIPKEDFVFISGIGCSSRFPYYMNTYGFHTIHGRAPTIASGVKAANPDLSVWVITGDGDALSIGGNHFIHLMRRNLDINVLLFNNRIYGLTKGQYSPTSEQGKKTYSTPMGSIDNPFNPISLALASGATFVARSLDRDPEHLRNVIKAAFEHKGTSFVEIYQNCNVYNDGTFFTYTEKETKAENTVFLEHGEPLVFGKDSTKAICLNGFKPEVVSLTDGAHTTQDLITHDQFAEDRTLAYFLSRMTEVPGFPHPIGIFRSVEHPCYESMLAEQISTAKERMGEGDLDALLNEGDTWVIE</sequence>
<dbReference type="Gene3D" id="3.40.50.920">
    <property type="match status" value="1"/>
</dbReference>
<gene>
    <name evidence="10" type="ORF">GBAR_LOCUS3479</name>
</gene>
<accession>A0AA35R4Q7</accession>
<proteinExistence type="predicted"/>
<dbReference type="InterPro" id="IPR002880">
    <property type="entry name" value="Pyrv_Fd/Flavodoxin_OxRdtase_N"/>
</dbReference>
<dbReference type="GO" id="GO:0016625">
    <property type="term" value="F:oxidoreductase activity, acting on the aldehyde or oxo group of donors, iron-sulfur protein as acceptor"/>
    <property type="evidence" value="ECO:0007669"/>
    <property type="project" value="UniProtKB-ARBA"/>
</dbReference>
<dbReference type="Proteomes" id="UP001174909">
    <property type="component" value="Unassembled WGS sequence"/>
</dbReference>
<protein>
    <submittedName>
        <fullName evidence="10">2-oxoglutarate oxidoreductase subunit KorA</fullName>
    </submittedName>
</protein>
<evidence type="ECO:0000259" key="8">
    <source>
        <dbReference type="Pfam" id="PF01855"/>
    </source>
</evidence>
<dbReference type="GO" id="GO:0045333">
    <property type="term" value="P:cellular respiration"/>
    <property type="evidence" value="ECO:0007669"/>
    <property type="project" value="UniProtKB-ARBA"/>
</dbReference>
<evidence type="ECO:0000256" key="3">
    <source>
        <dbReference type="ARBA" id="ARBA00022485"/>
    </source>
</evidence>
<dbReference type="CDD" id="cd07034">
    <property type="entry name" value="TPP_PYR_PFOR_IOR-alpha_like"/>
    <property type="match status" value="1"/>
</dbReference>
<dbReference type="Pfam" id="PF01855">
    <property type="entry name" value="POR_N"/>
    <property type="match status" value="1"/>
</dbReference>
<dbReference type="EMBL" id="CASHTH010000496">
    <property type="protein sequence ID" value="CAI8002734.1"/>
    <property type="molecule type" value="Genomic_DNA"/>
</dbReference>
<dbReference type="GO" id="GO:0051539">
    <property type="term" value="F:4 iron, 4 sulfur cluster binding"/>
    <property type="evidence" value="ECO:0007669"/>
    <property type="project" value="UniProtKB-KW"/>
</dbReference>
<dbReference type="GO" id="GO:0030976">
    <property type="term" value="F:thiamine pyrophosphate binding"/>
    <property type="evidence" value="ECO:0007669"/>
    <property type="project" value="InterPro"/>
</dbReference>
<dbReference type="AlphaFoldDB" id="A0AA35R4Q7"/>
<comment type="caution">
    <text evidence="10">The sequence shown here is derived from an EMBL/GenBank/DDBJ whole genome shotgun (WGS) entry which is preliminary data.</text>
</comment>
<dbReference type="InterPro" id="IPR009014">
    <property type="entry name" value="Transketo_C/PFOR_II"/>
</dbReference>
<keyword evidence="7" id="KW-0411">Iron-sulfur</keyword>
<keyword evidence="2" id="KW-0813">Transport</keyword>